<evidence type="ECO:0000259" key="11">
    <source>
        <dbReference type="Pfam" id="PF01612"/>
    </source>
</evidence>
<evidence type="ECO:0000256" key="1">
    <source>
        <dbReference type="ARBA" id="ARBA00004123"/>
    </source>
</evidence>
<dbReference type="GO" id="GO:0006139">
    <property type="term" value="P:nucleobase-containing compound metabolic process"/>
    <property type="evidence" value="ECO:0007669"/>
    <property type="project" value="InterPro"/>
</dbReference>
<feature type="compositionally biased region" description="Acidic residues" evidence="10">
    <location>
        <begin position="172"/>
        <end position="208"/>
    </location>
</feature>
<dbReference type="OrthoDB" id="2802267at2759"/>
<evidence type="ECO:0000313" key="13">
    <source>
        <dbReference type="EMBL" id="THH17937.1"/>
    </source>
</evidence>
<name>A0A4S4M0J9_9APHY</name>
<reference evidence="13 14" key="1">
    <citation type="submission" date="2019-02" db="EMBL/GenBank/DDBJ databases">
        <title>Genome sequencing of the rare red list fungi Antrodiella citrinella (Flaviporus citrinellus).</title>
        <authorList>
            <person name="Buettner E."/>
            <person name="Kellner H."/>
        </authorList>
    </citation>
    <scope>NUCLEOTIDE SEQUENCE [LARGE SCALE GENOMIC DNA]</scope>
    <source>
        <strain evidence="13 14">DSM 108506</strain>
    </source>
</reference>
<dbReference type="Pfam" id="PF01612">
    <property type="entry name" value="DNA_pol_A_exo1"/>
    <property type="match status" value="1"/>
</dbReference>
<feature type="compositionally biased region" description="Polar residues" evidence="10">
    <location>
        <begin position="895"/>
        <end position="904"/>
    </location>
</feature>
<dbReference type="PANTHER" id="PTHR13620:SF109">
    <property type="entry name" value="3'-5' EXONUCLEASE"/>
    <property type="match status" value="1"/>
</dbReference>
<dbReference type="CDD" id="cd06141">
    <property type="entry name" value="WRN_exo"/>
    <property type="match status" value="1"/>
</dbReference>
<feature type="compositionally biased region" description="Acidic residues" evidence="10">
    <location>
        <begin position="935"/>
        <end position="945"/>
    </location>
</feature>
<evidence type="ECO:0000259" key="12">
    <source>
        <dbReference type="Pfam" id="PF20499"/>
    </source>
</evidence>
<evidence type="ECO:0000256" key="7">
    <source>
        <dbReference type="ARBA" id="ARBA00023242"/>
    </source>
</evidence>
<sequence>MPSSSNSDSANASHGADSAPTVSNVKRCVGRPKGSRNKASAGSNGRPVGRPRGSGKRQQQSKRARYDSSSDVEEVRRTSTTPSVTITTDRIFVRGTATPTTDRSGTRTPSSSHGVAELASPPTALREHAGEATSSGDNPGNVLPPFLSVDDDAALNSLGLAEPADMVRGLGDQDESEEAPFEDDDELGGDDDEDEDFAPPSDDDDEDNNNTTAGPSQARTGQHAPRSTMPTWLITDYKDRCTQLGTEIRRNISKRPTCYEQGQFEITPKLPIFYTQGVHQITPAMFYQPRYFVWHPHHFCKILCPPCKAAGRKLQNGMPVTLALCEWPRAPRRVVDVEHNLYIIGYRYQCTQCKKRYKSWSPAVMKQLPPPVVMQFKFHLTHRSGLSPSPFAALIRNLHRGYYEDLVLQYYEQVKIRHESAAGQILALHSRFGDCDDCNGYADYVPSGRYFRGFYDNFIESHAKELDQRMAMLSADILQIDHSFKVPKHLGKVCGEAVFSALHTTLNNYGEIRHQVLTPNKAHDQYMPALALIPQSCHQYGHDPPKLVYTDNVRGDKAELERAIPSLLDDVRAIPAHSVYPHLEIPSSWTVRRLESEYQVKIHMQFLLTELTEAESGELVVAMDMEWPFDRSSGMYGNVAMLSIAYNTTIYLMRLVVFSKKNGKLYLPGSLLTVLRSSRIKKVGVNIRGDLTRLFNDCGFSASDTPFEGDVSLGVMARDRDLTDKATIGLADLSTMVLRRFLPKEESIRISTTWDDPNLPPHFWDYAALDVYASWAIYDVLNAVPSAEEITETTRGGTSVKLLASDRKTVVAYGFIAPDRPVTFDRIRVTKTRAVVNITSIMCPSYLLRPELTGQGKQVPLSQMGEGGCPFGLLCRTKDLRPCVSDYEAPPTRPTHASTSQPTPAISMGSDLTLYTLGDGDEDEDAAPVENLGPEGDDDNDDNDSFDSLAWLNTHLNHVSAEEQRCADSVPDVGALQAANDLATRLQPSSSPNLPETVSPSDESSLTYQDTDIQSRVLGDHWHLMDQFKIPKNHGLRIPFFRALRDSLLIPDLHDKAAVEEVLAKRPGKPTWDSYVCQKPDWVWQRVKRFSPRSGVLFQRVLEVVKTYGPLKDASTGQPVFNDSCWKKAENVLENIRMGFYSDPLQIPLYQVNRKDKDGLPIYKCVRGTNGVEGGVHQNVIRRFAPFNASARLTVNILREYCSEHNLTVGTLNRTGKPYRGSLNVWTRNKIASLVDYTSDAFKVRSVEPTVVGWVNGDEYEESKETFGILPFSEAMRKKFGMESFHSQYAADKKILHFFLAKLQNTRVAVVPVHTSSERSLFRLMMKEHSDVKCFGAREQPNWVMFTTAWANRCDGIQIFYKLPEHLKAYYQRWLERRNEENSIEQCRAAYNEITSLLKPDPKAIPSIPTRRPLPLKDAVIKGKAAERPPQVDNSVQEPICAWQIGQLLSRTSSAQTQSHFQYYYAAPVPVGLAGPGSVSASRKRAFDQSQQAFAQSASFSEQGPAKGEHFPQFRILICKLHTPTIHRIYNICSYDVYKSTTKVQTLPS</sequence>
<dbReference type="GO" id="GO:0046872">
    <property type="term" value="F:metal ion binding"/>
    <property type="evidence" value="ECO:0007669"/>
    <property type="project" value="UniProtKB-KW"/>
</dbReference>
<evidence type="ECO:0000256" key="3">
    <source>
        <dbReference type="ARBA" id="ARBA00022723"/>
    </source>
</evidence>
<evidence type="ECO:0000256" key="4">
    <source>
        <dbReference type="ARBA" id="ARBA00022801"/>
    </source>
</evidence>
<dbReference type="SUPFAM" id="SSF53098">
    <property type="entry name" value="Ribonuclease H-like"/>
    <property type="match status" value="1"/>
</dbReference>
<feature type="region of interest" description="Disordered" evidence="10">
    <location>
        <begin position="1"/>
        <end position="148"/>
    </location>
</feature>
<evidence type="ECO:0000256" key="5">
    <source>
        <dbReference type="ARBA" id="ARBA00022839"/>
    </source>
</evidence>
<feature type="compositionally biased region" description="Basic and acidic residues" evidence="10">
    <location>
        <begin position="64"/>
        <end position="77"/>
    </location>
</feature>
<evidence type="ECO:0000256" key="8">
    <source>
        <dbReference type="ARBA" id="ARBA00040531"/>
    </source>
</evidence>
<evidence type="ECO:0000313" key="14">
    <source>
        <dbReference type="Proteomes" id="UP000308730"/>
    </source>
</evidence>
<comment type="subcellular location">
    <subcellularLocation>
        <location evidence="1">Nucleus</location>
    </subcellularLocation>
</comment>
<feature type="compositionally biased region" description="Polar residues" evidence="10">
    <location>
        <begin position="97"/>
        <end position="113"/>
    </location>
</feature>
<dbReference type="Pfam" id="PF20499">
    <property type="entry name" value="DUF6729"/>
    <property type="match status" value="1"/>
</dbReference>
<feature type="region of interest" description="Disordered" evidence="10">
    <location>
        <begin position="170"/>
        <end position="229"/>
    </location>
</feature>
<feature type="compositionally biased region" description="Low complexity" evidence="10">
    <location>
        <begin position="1"/>
        <end position="19"/>
    </location>
</feature>
<feature type="region of interest" description="Disordered" evidence="10">
    <location>
        <begin position="984"/>
        <end position="1007"/>
    </location>
</feature>
<keyword evidence="6" id="KW-0460">Magnesium</keyword>
<keyword evidence="2" id="KW-0540">Nuclease</keyword>
<dbReference type="PANTHER" id="PTHR13620">
    <property type="entry name" value="3-5 EXONUCLEASE"/>
    <property type="match status" value="1"/>
</dbReference>
<dbReference type="InterPro" id="IPR051132">
    <property type="entry name" value="3-5_Exonuclease_domain"/>
</dbReference>
<dbReference type="Proteomes" id="UP000308730">
    <property type="component" value="Unassembled WGS sequence"/>
</dbReference>
<gene>
    <name evidence="13" type="ORF">EUX98_g9038</name>
</gene>
<keyword evidence="4" id="KW-0378">Hydrolase</keyword>
<dbReference type="InterPro" id="IPR036397">
    <property type="entry name" value="RNaseH_sf"/>
</dbReference>
<dbReference type="InterPro" id="IPR002562">
    <property type="entry name" value="3'-5'_exonuclease_dom"/>
</dbReference>
<feature type="compositionally biased region" description="Low complexity" evidence="10">
    <location>
        <begin position="78"/>
        <end position="88"/>
    </location>
</feature>
<feature type="compositionally biased region" description="Basic residues" evidence="10">
    <location>
        <begin position="53"/>
        <end position="63"/>
    </location>
</feature>
<evidence type="ECO:0000256" key="10">
    <source>
        <dbReference type="SAM" id="MobiDB-lite"/>
    </source>
</evidence>
<accession>A0A4S4M0J9</accession>
<feature type="compositionally biased region" description="Polar residues" evidence="10">
    <location>
        <begin position="986"/>
        <end position="1007"/>
    </location>
</feature>
<evidence type="ECO:0000256" key="9">
    <source>
        <dbReference type="ARBA" id="ARBA00042761"/>
    </source>
</evidence>
<evidence type="ECO:0000256" key="6">
    <source>
        <dbReference type="ARBA" id="ARBA00022842"/>
    </source>
</evidence>
<dbReference type="GO" id="GO:0003676">
    <property type="term" value="F:nucleic acid binding"/>
    <property type="evidence" value="ECO:0007669"/>
    <property type="project" value="InterPro"/>
</dbReference>
<keyword evidence="7" id="KW-0539">Nucleus</keyword>
<feature type="domain" description="3'-5' exonuclease" evidence="11">
    <location>
        <begin position="602"/>
        <end position="782"/>
    </location>
</feature>
<dbReference type="Gene3D" id="3.30.420.10">
    <property type="entry name" value="Ribonuclease H-like superfamily/Ribonuclease H"/>
    <property type="match status" value="1"/>
</dbReference>
<keyword evidence="5" id="KW-0269">Exonuclease</keyword>
<dbReference type="GO" id="GO:0008408">
    <property type="term" value="F:3'-5' exonuclease activity"/>
    <property type="evidence" value="ECO:0007669"/>
    <property type="project" value="InterPro"/>
</dbReference>
<keyword evidence="3" id="KW-0479">Metal-binding</keyword>
<feature type="domain" description="DUF6729" evidence="12">
    <location>
        <begin position="282"/>
        <end position="386"/>
    </location>
</feature>
<dbReference type="EMBL" id="SGPM01000621">
    <property type="protein sequence ID" value="THH17937.1"/>
    <property type="molecule type" value="Genomic_DNA"/>
</dbReference>
<feature type="region of interest" description="Disordered" evidence="10">
    <location>
        <begin position="886"/>
        <end position="947"/>
    </location>
</feature>
<dbReference type="GO" id="GO:0005634">
    <property type="term" value="C:nucleus"/>
    <property type="evidence" value="ECO:0007669"/>
    <property type="project" value="UniProtKB-SubCell"/>
</dbReference>
<comment type="caution">
    <text evidence="13">The sequence shown here is derived from an EMBL/GenBank/DDBJ whole genome shotgun (WGS) entry which is preliminary data.</text>
</comment>
<keyword evidence="14" id="KW-1185">Reference proteome</keyword>
<organism evidence="13 14">
    <name type="scientific">Antrodiella citrinella</name>
    <dbReference type="NCBI Taxonomy" id="2447956"/>
    <lineage>
        <taxon>Eukaryota</taxon>
        <taxon>Fungi</taxon>
        <taxon>Dikarya</taxon>
        <taxon>Basidiomycota</taxon>
        <taxon>Agaricomycotina</taxon>
        <taxon>Agaricomycetes</taxon>
        <taxon>Polyporales</taxon>
        <taxon>Steccherinaceae</taxon>
        <taxon>Antrodiella</taxon>
    </lineage>
</organism>
<protein>
    <recommendedName>
        <fullName evidence="8">3'-5' exonuclease</fullName>
    </recommendedName>
    <alternativeName>
        <fullName evidence="9">Werner Syndrome-like exonuclease</fullName>
    </alternativeName>
</protein>
<proteinExistence type="predicted"/>
<dbReference type="InterPro" id="IPR046616">
    <property type="entry name" value="DUF6729"/>
</dbReference>
<feature type="compositionally biased region" description="Polar residues" evidence="10">
    <location>
        <begin position="209"/>
        <end position="220"/>
    </location>
</feature>
<dbReference type="InterPro" id="IPR012337">
    <property type="entry name" value="RNaseH-like_sf"/>
</dbReference>
<evidence type="ECO:0000256" key="2">
    <source>
        <dbReference type="ARBA" id="ARBA00022722"/>
    </source>
</evidence>